<protein>
    <submittedName>
        <fullName evidence="1">Uncharacterized protein</fullName>
    </submittedName>
</protein>
<sequence length="66" mass="7826">MGPAPQVWAASQRRSRTIPLYRFSRCYSSKRAGVSRDLWLAREEQRCPRYQITSLVSWRRAIWLLG</sequence>
<evidence type="ECO:0000313" key="1">
    <source>
        <dbReference type="EMBL" id="MPC51791.1"/>
    </source>
</evidence>
<proteinExistence type="predicted"/>
<evidence type="ECO:0000313" key="2">
    <source>
        <dbReference type="Proteomes" id="UP000324222"/>
    </source>
</evidence>
<reference evidence="1 2" key="1">
    <citation type="submission" date="2019-05" db="EMBL/GenBank/DDBJ databases">
        <title>Another draft genome of Portunus trituberculatus and its Hox gene families provides insights of decapod evolution.</title>
        <authorList>
            <person name="Jeong J.-H."/>
            <person name="Song I."/>
            <person name="Kim S."/>
            <person name="Choi T."/>
            <person name="Kim D."/>
            <person name="Ryu S."/>
            <person name="Kim W."/>
        </authorList>
    </citation>
    <scope>NUCLEOTIDE SEQUENCE [LARGE SCALE GENOMIC DNA]</scope>
    <source>
        <tissue evidence="1">Muscle</tissue>
    </source>
</reference>
<accession>A0A5B7FWC4</accession>
<dbReference type="Proteomes" id="UP000324222">
    <property type="component" value="Unassembled WGS sequence"/>
</dbReference>
<keyword evidence="2" id="KW-1185">Reference proteome</keyword>
<dbReference type="EMBL" id="VSRR010010414">
    <property type="protein sequence ID" value="MPC51791.1"/>
    <property type="molecule type" value="Genomic_DNA"/>
</dbReference>
<name>A0A5B7FWC4_PORTR</name>
<comment type="caution">
    <text evidence="1">The sequence shown here is derived from an EMBL/GenBank/DDBJ whole genome shotgun (WGS) entry which is preliminary data.</text>
</comment>
<dbReference type="AlphaFoldDB" id="A0A5B7FWC4"/>
<gene>
    <name evidence="1" type="ORF">E2C01_045645</name>
</gene>
<organism evidence="1 2">
    <name type="scientific">Portunus trituberculatus</name>
    <name type="common">Swimming crab</name>
    <name type="synonym">Neptunus trituberculatus</name>
    <dbReference type="NCBI Taxonomy" id="210409"/>
    <lineage>
        <taxon>Eukaryota</taxon>
        <taxon>Metazoa</taxon>
        <taxon>Ecdysozoa</taxon>
        <taxon>Arthropoda</taxon>
        <taxon>Crustacea</taxon>
        <taxon>Multicrustacea</taxon>
        <taxon>Malacostraca</taxon>
        <taxon>Eumalacostraca</taxon>
        <taxon>Eucarida</taxon>
        <taxon>Decapoda</taxon>
        <taxon>Pleocyemata</taxon>
        <taxon>Brachyura</taxon>
        <taxon>Eubrachyura</taxon>
        <taxon>Portunoidea</taxon>
        <taxon>Portunidae</taxon>
        <taxon>Portuninae</taxon>
        <taxon>Portunus</taxon>
    </lineage>
</organism>